<protein>
    <submittedName>
        <fullName evidence="3">Uncharacterized protein</fullName>
    </submittedName>
</protein>
<keyword evidence="2" id="KW-1133">Transmembrane helix</keyword>
<feature type="compositionally biased region" description="Polar residues" evidence="1">
    <location>
        <begin position="287"/>
        <end position="309"/>
    </location>
</feature>
<keyword evidence="2" id="KW-0812">Transmembrane</keyword>
<keyword evidence="2" id="KW-0472">Membrane</keyword>
<proteinExistence type="predicted"/>
<comment type="caution">
    <text evidence="3">The sequence shown here is derived from an EMBL/GenBank/DDBJ whole genome shotgun (WGS) entry which is preliminary data.</text>
</comment>
<reference evidence="3 4" key="1">
    <citation type="journal article" date="2014" name="Mol. Plant">
        <title>Chromosome Scale Genome Assembly and Transcriptome Profiling of Nannochloropsis gaditana in Nitrogen Depletion.</title>
        <authorList>
            <person name="Corteggiani Carpinelli E."/>
            <person name="Telatin A."/>
            <person name="Vitulo N."/>
            <person name="Forcato C."/>
            <person name="D'Angelo M."/>
            <person name="Schiavon R."/>
            <person name="Vezzi A."/>
            <person name="Giacometti G.M."/>
            <person name="Morosinotto T."/>
            <person name="Valle G."/>
        </authorList>
    </citation>
    <scope>NUCLEOTIDE SEQUENCE [LARGE SCALE GENOMIC DNA]</scope>
    <source>
        <strain evidence="3 4">B-31</strain>
    </source>
</reference>
<evidence type="ECO:0000256" key="1">
    <source>
        <dbReference type="SAM" id="MobiDB-lite"/>
    </source>
</evidence>
<gene>
    <name evidence="3" type="ORF">Naga_100131g3</name>
</gene>
<dbReference type="EMBL" id="AZIL01000280">
    <property type="protein sequence ID" value="EWM28522.1"/>
    <property type="molecule type" value="Genomic_DNA"/>
</dbReference>
<evidence type="ECO:0000313" key="3">
    <source>
        <dbReference type="EMBL" id="EWM28522.1"/>
    </source>
</evidence>
<keyword evidence="4" id="KW-1185">Reference proteome</keyword>
<feature type="transmembrane region" description="Helical" evidence="2">
    <location>
        <begin position="420"/>
        <end position="438"/>
    </location>
</feature>
<dbReference type="AlphaFoldDB" id="W7TQY5"/>
<sequence length="518" mass="57685">MGGRLHSDMCVVEPMRSLAMKTNDEEGCKSKIFSSKCWTFLLGSHLDTFQNKNTSPHITQHLGKASSVKMKIGTPCNGPITTSLNFCMWSITWNTLIKKGAAVTTRSGAGQPIIIGMAAEQVRTQLAAPDFAARAELQQPGDVAFVNNLVVKTANTGILRSVDIHERLSGMAQEVARLTRDPAGQVGRLFQASIGQVQSHKVAFGIAGIAALSSAVFFCGPSTLDIVLSDVACYTQGNTEYEENEYAHKGKVHLNIIHEWVIRCQAFKRCSENFIFKHDQILPRVEQASQSQSLGGEGDSNQRSETPPKSNVECIEDQYADAKSKSEESEILFGDTQSRYCFVTFDVKNDEQDIIWKQTQEDSIVHTAIQQRFTNGKGDVGKKSLGDDLMVEAMINRDVIAWILVWALFGILVVLKEKTFLYLCSVAAISLNVFALWFERMPSYDDYRSRFLTSSWSLQDTRQDLVSVETILVTIHWLAHLLSFYAVFQLISSIWSGVATPFSPLPILGSIWRNYNVR</sequence>
<dbReference type="Proteomes" id="UP000019335">
    <property type="component" value="Chromosome 4"/>
</dbReference>
<evidence type="ECO:0000256" key="2">
    <source>
        <dbReference type="SAM" id="Phobius"/>
    </source>
</evidence>
<organism evidence="3 4">
    <name type="scientific">Nannochloropsis gaditana</name>
    <dbReference type="NCBI Taxonomy" id="72520"/>
    <lineage>
        <taxon>Eukaryota</taxon>
        <taxon>Sar</taxon>
        <taxon>Stramenopiles</taxon>
        <taxon>Ochrophyta</taxon>
        <taxon>Eustigmatophyceae</taxon>
        <taxon>Eustigmatales</taxon>
        <taxon>Monodopsidaceae</taxon>
        <taxon>Nannochloropsis</taxon>
    </lineage>
</organism>
<evidence type="ECO:0000313" key="4">
    <source>
        <dbReference type="Proteomes" id="UP000019335"/>
    </source>
</evidence>
<name>W7TQY5_9STRA</name>
<feature type="region of interest" description="Disordered" evidence="1">
    <location>
        <begin position="287"/>
        <end position="313"/>
    </location>
</feature>
<accession>W7TQY5</accession>
<feature type="transmembrane region" description="Helical" evidence="2">
    <location>
        <begin position="399"/>
        <end position="415"/>
    </location>
</feature>